<gene>
    <name evidence="1" type="ORF">BSL78_20523</name>
</gene>
<dbReference type="InterPro" id="IPR027901">
    <property type="entry name" value="CFAP90"/>
</dbReference>
<name>A0A2G8K3P1_STIJA</name>
<dbReference type="EMBL" id="MRZV01000920">
    <property type="protein sequence ID" value="PIK42621.1"/>
    <property type="molecule type" value="Genomic_DNA"/>
</dbReference>
<protein>
    <submittedName>
        <fullName evidence="1">Uncharacterized protein</fullName>
    </submittedName>
</protein>
<organism evidence="1 2">
    <name type="scientific">Stichopus japonicus</name>
    <name type="common">Sea cucumber</name>
    <dbReference type="NCBI Taxonomy" id="307972"/>
    <lineage>
        <taxon>Eukaryota</taxon>
        <taxon>Metazoa</taxon>
        <taxon>Echinodermata</taxon>
        <taxon>Eleutherozoa</taxon>
        <taxon>Echinozoa</taxon>
        <taxon>Holothuroidea</taxon>
        <taxon>Aspidochirotacea</taxon>
        <taxon>Aspidochirotida</taxon>
        <taxon>Stichopodidae</taxon>
        <taxon>Apostichopus</taxon>
    </lineage>
</organism>
<dbReference type="AlphaFoldDB" id="A0A2G8K3P1"/>
<keyword evidence="2" id="KW-1185">Reference proteome</keyword>
<evidence type="ECO:0000313" key="2">
    <source>
        <dbReference type="Proteomes" id="UP000230750"/>
    </source>
</evidence>
<sequence length="145" mass="16653">MALQTEVERKTLQDYPGLMEDGHPIAAKSAFSYVPTKREHNRPKLNAFNSVKPDQASHSTYDQLFNQSDGYNNKLHRCDREHAKLRGLHVNDEEQIKFVPTLSSSVYGHKLENFNDPPGRKHVRVGHVNSEFYSRNGINVRGEEH</sequence>
<proteinExistence type="predicted"/>
<evidence type="ECO:0000313" key="1">
    <source>
        <dbReference type="EMBL" id="PIK42621.1"/>
    </source>
</evidence>
<dbReference type="PANTHER" id="PTHR34444:SF1">
    <property type="entry name" value="CILIA- AND FLAGELLA-ASSOCIATED PROTEIN 90"/>
    <property type="match status" value="1"/>
</dbReference>
<accession>A0A2G8K3P1</accession>
<comment type="caution">
    <text evidence="1">The sequence shown here is derived from an EMBL/GenBank/DDBJ whole genome shotgun (WGS) entry which is preliminary data.</text>
</comment>
<dbReference type="PANTHER" id="PTHR34444">
    <property type="entry name" value="LOC361192"/>
    <property type="match status" value="1"/>
</dbReference>
<dbReference type="OrthoDB" id="10057935at2759"/>
<reference evidence="1 2" key="1">
    <citation type="journal article" date="2017" name="PLoS Biol.">
        <title>The sea cucumber genome provides insights into morphological evolution and visceral regeneration.</title>
        <authorList>
            <person name="Zhang X."/>
            <person name="Sun L."/>
            <person name="Yuan J."/>
            <person name="Sun Y."/>
            <person name="Gao Y."/>
            <person name="Zhang L."/>
            <person name="Li S."/>
            <person name="Dai H."/>
            <person name="Hamel J.F."/>
            <person name="Liu C."/>
            <person name="Yu Y."/>
            <person name="Liu S."/>
            <person name="Lin W."/>
            <person name="Guo K."/>
            <person name="Jin S."/>
            <person name="Xu P."/>
            <person name="Storey K.B."/>
            <person name="Huan P."/>
            <person name="Zhang T."/>
            <person name="Zhou Y."/>
            <person name="Zhang J."/>
            <person name="Lin C."/>
            <person name="Li X."/>
            <person name="Xing L."/>
            <person name="Huo D."/>
            <person name="Sun M."/>
            <person name="Wang L."/>
            <person name="Mercier A."/>
            <person name="Li F."/>
            <person name="Yang H."/>
            <person name="Xiang J."/>
        </authorList>
    </citation>
    <scope>NUCLEOTIDE SEQUENCE [LARGE SCALE GENOMIC DNA]</scope>
    <source>
        <strain evidence="1">Shaxun</strain>
        <tissue evidence="1">Muscle</tissue>
    </source>
</reference>
<dbReference type="Proteomes" id="UP000230750">
    <property type="component" value="Unassembled WGS sequence"/>
</dbReference>
<dbReference type="STRING" id="307972.A0A2G8K3P1"/>
<dbReference type="Pfam" id="PF15074">
    <property type="entry name" value="CFAP90"/>
    <property type="match status" value="1"/>
</dbReference>